<dbReference type="Gene3D" id="1.10.1200.10">
    <property type="entry name" value="ACP-like"/>
    <property type="match status" value="3"/>
</dbReference>
<keyword evidence="2" id="KW-0596">Phosphopantetheine</keyword>
<dbReference type="SUPFAM" id="SSF56801">
    <property type="entry name" value="Acetyl-CoA synthetase-like"/>
    <property type="match status" value="3"/>
</dbReference>
<feature type="domain" description="Carrier" evidence="4">
    <location>
        <begin position="2079"/>
        <end position="2156"/>
    </location>
</feature>
<keyword evidence="3" id="KW-0597">Phosphoprotein</keyword>
<feature type="domain" description="Carrier" evidence="4">
    <location>
        <begin position="1037"/>
        <end position="1114"/>
    </location>
</feature>
<dbReference type="GO" id="GO:0003824">
    <property type="term" value="F:catalytic activity"/>
    <property type="evidence" value="ECO:0007669"/>
    <property type="project" value="InterPro"/>
</dbReference>
<dbReference type="Gene3D" id="3.30.300.30">
    <property type="match status" value="3"/>
</dbReference>
<dbReference type="InterPro" id="IPR020806">
    <property type="entry name" value="PKS_PP-bd"/>
</dbReference>
<dbReference type="NCBIfam" id="TIGR01733">
    <property type="entry name" value="AA-adenyl-dom"/>
    <property type="match status" value="3"/>
</dbReference>
<gene>
    <name evidence="5" type="ORF">AY601_2856</name>
</gene>
<dbReference type="CDD" id="cd19531">
    <property type="entry name" value="LCL_NRPS-like"/>
    <property type="match status" value="3"/>
</dbReference>
<dbReference type="PROSITE" id="PS50075">
    <property type="entry name" value="CARRIER"/>
    <property type="match status" value="3"/>
</dbReference>
<dbReference type="PANTHER" id="PTHR45527:SF1">
    <property type="entry name" value="FATTY ACID SYNTHASE"/>
    <property type="match status" value="1"/>
</dbReference>
<dbReference type="InterPro" id="IPR020845">
    <property type="entry name" value="AMP-binding_CS"/>
</dbReference>
<comment type="cofactor">
    <cofactor evidence="1">
        <name>pantetheine 4'-phosphate</name>
        <dbReference type="ChEBI" id="CHEBI:47942"/>
    </cofactor>
</comment>
<dbReference type="InterPro" id="IPR045851">
    <property type="entry name" value="AMP-bd_C_sf"/>
</dbReference>
<dbReference type="FunFam" id="3.40.50.980:FF:000001">
    <property type="entry name" value="Non-ribosomal peptide synthetase"/>
    <property type="match status" value="2"/>
</dbReference>
<evidence type="ECO:0000256" key="3">
    <source>
        <dbReference type="ARBA" id="ARBA00022553"/>
    </source>
</evidence>
<protein>
    <submittedName>
        <fullName evidence="5">Nonribosomal peptide synthetase</fullName>
    </submittedName>
</protein>
<dbReference type="InterPro" id="IPR023213">
    <property type="entry name" value="CAT-like_dom_sf"/>
</dbReference>
<dbReference type="GO" id="GO:0005829">
    <property type="term" value="C:cytosol"/>
    <property type="evidence" value="ECO:0007669"/>
    <property type="project" value="TreeGrafter"/>
</dbReference>
<dbReference type="SMART" id="SM00823">
    <property type="entry name" value="PKS_PP"/>
    <property type="match status" value="3"/>
</dbReference>
<dbReference type="PROSITE" id="PS00455">
    <property type="entry name" value="AMP_BINDING"/>
    <property type="match status" value="3"/>
</dbReference>
<dbReference type="Pfam" id="PF00550">
    <property type="entry name" value="PP-binding"/>
    <property type="match status" value="3"/>
</dbReference>
<dbReference type="OrthoDB" id="4317020at2"/>
<proteinExistence type="predicted"/>
<dbReference type="RefSeq" id="WP_068402159.1">
    <property type="nucleotide sequence ID" value="NZ_CP014504.1"/>
</dbReference>
<evidence type="ECO:0000256" key="1">
    <source>
        <dbReference type="ARBA" id="ARBA00001957"/>
    </source>
</evidence>
<dbReference type="InterPro" id="IPR010071">
    <property type="entry name" value="AA_adenyl_dom"/>
</dbReference>
<dbReference type="Pfam" id="PF00501">
    <property type="entry name" value="AMP-binding"/>
    <property type="match status" value="3"/>
</dbReference>
<dbReference type="PATRIC" id="fig|188932.3.peg.2977"/>
<dbReference type="Gene3D" id="3.30.559.30">
    <property type="entry name" value="Nonribosomal peptide synthetase, condensation domain"/>
    <property type="match status" value="3"/>
</dbReference>
<dbReference type="Gene3D" id="2.30.38.10">
    <property type="entry name" value="Luciferase, Domain 3"/>
    <property type="match status" value="3"/>
</dbReference>
<dbReference type="Gene3D" id="3.40.50.980">
    <property type="match status" value="6"/>
</dbReference>
<evidence type="ECO:0000256" key="2">
    <source>
        <dbReference type="ARBA" id="ARBA00022450"/>
    </source>
</evidence>
<dbReference type="InterPro" id="IPR006162">
    <property type="entry name" value="Ppantetheine_attach_site"/>
</dbReference>
<dbReference type="Gene3D" id="3.30.559.10">
    <property type="entry name" value="Chloramphenicol acetyltransferase-like domain"/>
    <property type="match status" value="3"/>
</dbReference>
<accession>A0A127VEJ7</accession>
<dbReference type="SUPFAM" id="SSF52777">
    <property type="entry name" value="CoA-dependent acyltransferases"/>
    <property type="match status" value="6"/>
</dbReference>
<dbReference type="InterPro" id="IPR009081">
    <property type="entry name" value="PP-bd_ACP"/>
</dbReference>
<dbReference type="InterPro" id="IPR001242">
    <property type="entry name" value="Condensation_dom"/>
</dbReference>
<dbReference type="GO" id="GO:0043041">
    <property type="term" value="P:amino acid activation for nonribosomal peptide biosynthetic process"/>
    <property type="evidence" value="ECO:0007669"/>
    <property type="project" value="TreeGrafter"/>
</dbReference>
<dbReference type="NCBIfam" id="NF003417">
    <property type="entry name" value="PRK04813.1"/>
    <property type="match status" value="3"/>
</dbReference>
<dbReference type="EMBL" id="CP014504">
    <property type="protein sequence ID" value="AMP99734.1"/>
    <property type="molecule type" value="Genomic_DNA"/>
</dbReference>
<organism evidence="5 6">
    <name type="scientific">Pedobacter cryoconitis</name>
    <dbReference type="NCBI Taxonomy" id="188932"/>
    <lineage>
        <taxon>Bacteria</taxon>
        <taxon>Pseudomonadati</taxon>
        <taxon>Bacteroidota</taxon>
        <taxon>Sphingobacteriia</taxon>
        <taxon>Sphingobacteriales</taxon>
        <taxon>Sphingobacteriaceae</taxon>
        <taxon>Pedobacter</taxon>
    </lineage>
</organism>
<dbReference type="GO" id="GO:0031177">
    <property type="term" value="F:phosphopantetheine binding"/>
    <property type="evidence" value="ECO:0007669"/>
    <property type="project" value="InterPro"/>
</dbReference>
<dbReference type="SUPFAM" id="SSF47336">
    <property type="entry name" value="ACP-like"/>
    <property type="match status" value="3"/>
</dbReference>
<dbReference type="FunFam" id="2.30.38.10:FF:000001">
    <property type="entry name" value="Non-ribosomal peptide synthetase PvdI"/>
    <property type="match status" value="3"/>
</dbReference>
<feature type="domain" description="Carrier" evidence="4">
    <location>
        <begin position="3121"/>
        <end position="3198"/>
    </location>
</feature>
<dbReference type="CDD" id="cd12117">
    <property type="entry name" value="A_NRPS_Srf_like"/>
    <property type="match status" value="2"/>
</dbReference>
<evidence type="ECO:0000313" key="6">
    <source>
        <dbReference type="Proteomes" id="UP000071561"/>
    </source>
</evidence>
<dbReference type="InterPro" id="IPR000873">
    <property type="entry name" value="AMP-dep_synth/lig_dom"/>
</dbReference>
<dbReference type="CDD" id="cd05930">
    <property type="entry name" value="A_NRPS"/>
    <property type="match status" value="1"/>
</dbReference>
<evidence type="ECO:0000259" key="4">
    <source>
        <dbReference type="PROSITE" id="PS50075"/>
    </source>
</evidence>
<dbReference type="PANTHER" id="PTHR45527">
    <property type="entry name" value="NONRIBOSOMAL PEPTIDE SYNTHETASE"/>
    <property type="match status" value="1"/>
</dbReference>
<dbReference type="Pfam" id="PF00668">
    <property type="entry name" value="Condensation"/>
    <property type="match status" value="3"/>
</dbReference>
<keyword evidence="6" id="KW-1185">Reference proteome</keyword>
<dbReference type="PROSITE" id="PS00012">
    <property type="entry name" value="PHOSPHOPANTETHEINE"/>
    <property type="match status" value="2"/>
</dbReference>
<dbReference type="GO" id="GO:0044550">
    <property type="term" value="P:secondary metabolite biosynthetic process"/>
    <property type="evidence" value="ECO:0007669"/>
    <property type="project" value="TreeGrafter"/>
</dbReference>
<dbReference type="InterPro" id="IPR036736">
    <property type="entry name" value="ACP-like_sf"/>
</dbReference>
<dbReference type="FunFam" id="1.10.1200.10:FF:000005">
    <property type="entry name" value="Nonribosomal peptide synthetase 1"/>
    <property type="match status" value="3"/>
</dbReference>
<dbReference type="FunFam" id="3.40.50.12780:FF:000012">
    <property type="entry name" value="Non-ribosomal peptide synthetase"/>
    <property type="match status" value="1"/>
</dbReference>
<name>A0A127VEJ7_9SPHI</name>
<evidence type="ECO:0000313" key="5">
    <source>
        <dbReference type="EMBL" id="AMP99734.1"/>
    </source>
</evidence>
<dbReference type="Proteomes" id="UP000071561">
    <property type="component" value="Chromosome"/>
</dbReference>
<sequence>MNDLLRRITDNNILLELVDGELKVFSRDAQVNHELIVKIKENKQELKNFLLKYGPQTSDKQIPQVAPAENYVLSSAQRRLWILSQFSEGNAAYNVPGAYWFEGELNLQVLQRSFEALISRHEILRTVFCAEGDNEVRQYVQNADTAGFVIHEQDLRGTDRAVLRNLIEEDALRVFDLSSGPLMYGCLYRVSERNWVFSYVMHHIISDGWSMGILIKELMGYYDAFLLGDENVFTALNLQYKDYASWQQGQLEGAAFAVHKAYWLEQFSGELPVLSLFGDKARPLVKTYNGRTIRKNLNAELMGRFRGLLQEESATLFMGLLAVVNVLLHRYTGQEDVIIGSPAAGREHTDLEGQIGFYVNTLALRTIFGEAENYKEILGAVKRGTLGAYEHQAYPFDELVESLNLQRDMSRHPLFDVVVVLQQQELQQQSWEKHLSGLQASVYEDSRDVISKFDLQLTFIELSEGVDILMSYNNDIYEEVTVVTMLDHLEQLLETILKDPLVPVGQLDYLNEKEKSVLLEEFNAARIAYPEKQTLVDLFAEQVLEHPEKTAVVFEGKHLSYRELDEQSGRVAQYLKSNYTIRPDDLVGIMLDRSELLIVGILAILKAGGAYVPIDPDYPGTRKEFILKDTGAQVLLTQVDYVFDLEYYSGSIIALDLQMGDMEDVCAPLNPVMIKADHLAYVMYTSGSTGVPKGTMVEHKNVVRLVKSSNYVSFSESDILLSTGSVSFDAVTFEYWGMLLNGGKLVLCSKDNLLDPVKLSALIREEEVNIMWFTSGWLNTLVDQDTGIFAGLNKIITGGDKLSPGHIQRIKNRYPSVEIINGYGPTENTTFSLTHAITVVSDPIPIGKPISNTQVYILSKMGALQPVGVPGEICLGGAGLARGYLNQAALTAEKFVTNPYRLGERMYRTGDLGRWLADGNVEFIGRLDEQVKIRGYRVELGEIENILQGYSAITSAVVLAPLNNLGERELKAYITGEGDVDPLVLKSYLGQLLPSYMLPESYTLLDMIPLTVNGKVDRKALEELAGRELGTGAVYIAPRTETERQLVEIWSEVLGRDPDQIGISSNFFELGGHSLKAIRLTSQVYKVFGVKLELKEVFSVSILEDQALLIEGSHQMGYTGIPVVAPAESYVLSSSQRRLWILSQFSAGNVAYNVPGAYWFEGELDLEILQRSFDALISRHEILRTVFRSDEEAEVRQYIQDAGTGGFVINEQDLRGTELTVLRSLVEKDFTTVFDLTSGPLMYGCLYRVSERSWVLSYVMHHIISDGWSMGILIKELMGYYGSYQSGEVEEITGLNIQYKDYAFWQQEQLKGAAFAAHKGYWLEQFSGELPVLSLLGDKSRPLVKTYNGRTIRKRLNGGQIASFRRLLQEEGATLFMGLLAAVKVLLHRYTGQEDIIIGSPIAGREHADLEGQLGFYVNTLALRTTFSGAENYREILDRVKRVTLGGYEHQVYPFDELVDSLNLQRDMSRHPLFDVLVVLQQPELQQQFWEKHLSGLQASVYEDSRDVISKFDLQFTFIEQDEGVEVQLGYNNDIYEEGTVWGMLGHFEHLLETILKAPSVAVGRLDYLSTSEKLALLEDFNATSVAYPKEQTLVDLFAEQVLEHPEKTAVVFEGRHLSYGELDQESNRLAAYLRSVYQIVPGELIGVRLDRSEWLIISLLGVLKSGGAYVPIDPGYPEERIEFMISDSGCKLVIDADELEKMKKNIYPSVVLAVNKPTDLAYVMYTSGSTGVPKGTMVEHKNVVRLVKSSNYVSFSESDILLSTGSVSFDAVTFEYWGMLLNGGKLVLCSKDNLLDPVKLSALIREEEVNIMWFTSGWLNTLVDQDTGIFAGLNKIITGGDKLSPGHIQRIKNRYPSVEIINGYGPTENTTFSLTHAITVVSDPIPIGKPISNTQVYILSKMGALQPVGVPGEICLGGAGLARGYLNQAALTAEKFVTNPYRLGERMYRTGDLGRWLADGNVEFIGRLDEQVKIRGYRVELGEIENILQGYSAITSAVVLAPLNNLGERELKAYITGEGDVDPLVLKSYLGQLLPSYMLPESYTLLDMIPLTVNGKVDRKALEELAGRELGTGAVYIAPRTETERQLVEIWSEVLGRDPDQIGISSNFFELGGHSLKAIRLTSQVYKVFGVKLELKEVFSVSILEDQALLIEGSHQMGYTGIPVVAPAESYVLSSSQRRLWILSQFSAGNVAYNVPGAYWFEGELDLEILQRSFDALISRHEILRTVFRSDEEAEVRQYIQDAGTGGFVINEQDLRGTELTVLRSLVEKDFTTVFDLTSGPLMYGCLYRVSERSWVLSYVMHHIISDGWSMGILIKELMGYYGSYQSGEVEEITGLNIQYKDYAFWQQEQLKGAAFAAHKGYWLEQFSGELPVLSLLGDKSRPLVKTYNGRTIRKRLNGGQIASFRRFLQEEGATLFMGLLAAVKVLLHRYTGQEDIIIGSPIAGREHADLEGQLGFYVNTLALRTTFSASESYSTLLQNIKKVAINAYTHQDFPFDVLVDELKIQRDVSRHPLFDVWLVLQDGDSMKQQPVDFDGLSVKEYKGSENLTSRLDLSFEFVEVDDILQLGLVYNSDIYLSETAERMMDHLINVLTIISVHPTLPIGELDYLGSEDKHKLLNGFNRSSVVYPEMMDTITALFEQQAISVPDQIALVCDGKQYSFHELNEQSHLLASYLISKHGVLPGDRVSILLERSEWMIISILGILRAGAAYVPIDIEYPKERIEYMLADSKCKITLDQNEIENFLKEGVTLDKELLPVYESNDIAYVIYTSGSTGKPKGVMVSHFALVDYVMGIIQRTNIGSCKSFGLVSTIAADLGNTVLYTSLLTGGRLQLFTAKEIINPDKMYSSKVDCLKIVPSHWKSLQAPSGIVLPNKCLIFGGEQLTDDVLDMLRRNDADCEVYNHYGPSETTIGKLLKHIDLGNIEDHISLGSPFGNNEVYILDPKQQLLPIGVVGEICISGNGLANGYLNNPELTADKFIPNPFRREKLMYKTGDLGKWLADGNVEFIGRIDDQIKIRGFRIELGEIQSTLLGIKEIENAIVLSKETVNNEKTLIAYILCREEITNDMLRIHLAEKLPVYMIPAIFIRLAEFPLLPNGKIDRKQLTNNEKMMIADHHDLTKFRNPVEEKLVTIWSEVLGVEMGQIGVHTNFFELGGHSLTAIRILLKIHEQFNVEVDLINFFNEPNIEAMANEIENILWLRD</sequence>
<dbReference type="KEGG" id="pcm:AY601_2856"/>
<reference evidence="5 6" key="1">
    <citation type="submission" date="2016-03" db="EMBL/GenBank/DDBJ databases">
        <title>Complete genome sequence of Pedobacter cryoconitis PAMC 27485.</title>
        <authorList>
            <person name="Lee J."/>
            <person name="Kim O.-S."/>
        </authorList>
    </citation>
    <scope>NUCLEOTIDE SEQUENCE [LARGE SCALE GENOMIC DNA]</scope>
    <source>
        <strain evidence="5 6">PAMC 27485</strain>
    </source>
</reference>